<comment type="caution">
    <text evidence="2">The sequence shown here is derived from an EMBL/GenBank/DDBJ whole genome shotgun (WGS) entry which is preliminary data.</text>
</comment>
<evidence type="ECO:0000256" key="1">
    <source>
        <dbReference type="SAM" id="Phobius"/>
    </source>
</evidence>
<reference evidence="2 3" key="1">
    <citation type="journal article" date="2013" name="Curr. Biol.">
        <title>The Genome of the Foraminiferan Reticulomyxa filosa.</title>
        <authorList>
            <person name="Glockner G."/>
            <person name="Hulsmann N."/>
            <person name="Schleicher M."/>
            <person name="Noegel A.A."/>
            <person name="Eichinger L."/>
            <person name="Gallinger C."/>
            <person name="Pawlowski J."/>
            <person name="Sierra R."/>
            <person name="Euteneuer U."/>
            <person name="Pillet L."/>
            <person name="Moustafa A."/>
            <person name="Platzer M."/>
            <person name="Groth M."/>
            <person name="Szafranski K."/>
            <person name="Schliwa M."/>
        </authorList>
    </citation>
    <scope>NUCLEOTIDE SEQUENCE [LARGE SCALE GENOMIC DNA]</scope>
</reference>
<keyword evidence="1" id="KW-0472">Membrane</keyword>
<accession>X6P015</accession>
<feature type="transmembrane region" description="Helical" evidence="1">
    <location>
        <begin position="175"/>
        <end position="197"/>
    </location>
</feature>
<feature type="transmembrane region" description="Helical" evidence="1">
    <location>
        <begin position="48"/>
        <end position="67"/>
    </location>
</feature>
<dbReference type="EMBL" id="ASPP01004953">
    <property type="protein sequence ID" value="ETO31409.1"/>
    <property type="molecule type" value="Genomic_DNA"/>
</dbReference>
<keyword evidence="1" id="KW-0812">Transmembrane</keyword>
<feature type="transmembrane region" description="Helical" evidence="1">
    <location>
        <begin position="146"/>
        <end position="169"/>
    </location>
</feature>
<organism evidence="2 3">
    <name type="scientific">Reticulomyxa filosa</name>
    <dbReference type="NCBI Taxonomy" id="46433"/>
    <lineage>
        <taxon>Eukaryota</taxon>
        <taxon>Sar</taxon>
        <taxon>Rhizaria</taxon>
        <taxon>Retaria</taxon>
        <taxon>Foraminifera</taxon>
        <taxon>Monothalamids</taxon>
        <taxon>Reticulomyxidae</taxon>
        <taxon>Reticulomyxa</taxon>
    </lineage>
</organism>
<evidence type="ECO:0000313" key="3">
    <source>
        <dbReference type="Proteomes" id="UP000023152"/>
    </source>
</evidence>
<name>X6P015_RETFI</name>
<feature type="transmembrane region" description="Helical" evidence="1">
    <location>
        <begin position="12"/>
        <end position="36"/>
    </location>
</feature>
<dbReference type="AlphaFoldDB" id="X6P015"/>
<keyword evidence="1" id="KW-1133">Transmembrane helix</keyword>
<gene>
    <name evidence="2" type="ORF">RFI_05710</name>
</gene>
<feature type="transmembrane region" description="Helical" evidence="1">
    <location>
        <begin position="87"/>
        <end position="108"/>
    </location>
</feature>
<evidence type="ECO:0000313" key="2">
    <source>
        <dbReference type="EMBL" id="ETO31409.1"/>
    </source>
</evidence>
<proteinExistence type="predicted"/>
<keyword evidence="3" id="KW-1185">Reference proteome</keyword>
<sequence>MNISSDVHSRLSLIIFILTFGICLPLCVFGTLLVYLKYKRQPFVTQRNVSLLITTHMAFSIYAFVYIPVEAVLMTKKRNDHNTRTVYLLIGQLLNDGLMLLIALRFWYSFLNIRKVQDSQQWRKQLDPQFKSWVLNHYKRLANPKLLATLYFSIYAVLIVIQAASYFLATFSKGLYVSMAIWIFFVLAFITMSITIFRYDDIVI</sequence>
<protein>
    <submittedName>
        <fullName evidence="2">Uncharacterized protein</fullName>
    </submittedName>
</protein>
<dbReference type="Proteomes" id="UP000023152">
    <property type="component" value="Unassembled WGS sequence"/>
</dbReference>